<sequence>MTTTQDQFDDLLGRAALAALFYYPEIVVEDEAYDLQADVTFCLEALEGIDVDDDARAELRMLVGLVITNPTAHRHDLVDFTIELAPPQADD</sequence>
<keyword evidence="2" id="KW-1185">Reference proteome</keyword>
<reference evidence="1 2" key="1">
    <citation type="submission" date="2019-12" db="EMBL/GenBank/DDBJ databases">
        <authorList>
            <person name="Kim Y.S."/>
        </authorList>
    </citation>
    <scope>NUCLEOTIDE SEQUENCE [LARGE SCALE GENOMIC DNA]</scope>
    <source>
        <strain evidence="1 2">MMS17-SY077</strain>
    </source>
</reference>
<dbReference type="AlphaFoldDB" id="A0A6I4P4Y2"/>
<evidence type="ECO:0000313" key="2">
    <source>
        <dbReference type="Proteomes" id="UP000438182"/>
    </source>
</evidence>
<name>A0A6I4P4Y2_9MICO</name>
<gene>
    <name evidence="1" type="ORF">GB864_12835</name>
</gene>
<accession>A0A6I4P4Y2</accession>
<dbReference type="RefSeq" id="WP_160425660.1">
    <property type="nucleotide sequence ID" value="NZ_WSTA01000060.1"/>
</dbReference>
<protein>
    <submittedName>
        <fullName evidence="1">Uncharacterized protein</fullName>
    </submittedName>
</protein>
<evidence type="ECO:0000313" key="1">
    <source>
        <dbReference type="EMBL" id="MWB99429.1"/>
    </source>
</evidence>
<organism evidence="1 2">
    <name type="scientific">Agromyces seonyuensis</name>
    <dbReference type="NCBI Taxonomy" id="2662446"/>
    <lineage>
        <taxon>Bacteria</taxon>
        <taxon>Bacillati</taxon>
        <taxon>Actinomycetota</taxon>
        <taxon>Actinomycetes</taxon>
        <taxon>Micrococcales</taxon>
        <taxon>Microbacteriaceae</taxon>
        <taxon>Agromyces</taxon>
    </lineage>
</organism>
<proteinExistence type="predicted"/>
<dbReference type="EMBL" id="WSTA01000060">
    <property type="protein sequence ID" value="MWB99429.1"/>
    <property type="molecule type" value="Genomic_DNA"/>
</dbReference>
<dbReference type="Proteomes" id="UP000438182">
    <property type="component" value="Unassembled WGS sequence"/>
</dbReference>
<comment type="caution">
    <text evidence="1">The sequence shown here is derived from an EMBL/GenBank/DDBJ whole genome shotgun (WGS) entry which is preliminary data.</text>
</comment>